<dbReference type="Proteomes" id="UP000775547">
    <property type="component" value="Unassembled WGS sequence"/>
</dbReference>
<gene>
    <name evidence="6" type="ORF">DXG03_004942</name>
</gene>
<name>A0A9P7GJB7_9AGAR</name>
<sequence>MSSKSLAAASGRTNLLAAASDPSRVASNHIPASSSSAPRPRKHAKKMQDDKTDTDSAYSDDAVPATSGVFVPSIPKFSLEESFPSILHSLKLIHANPSPDFAILHGLVQLFLTSMNSIVRSMDNLPHNIRLRNEYEVAQFKVIFPGSQLQAELSRQAEVKAPSSPSTALIIELVDLTVNHLRAFLKSAEAILNDSKPLPKPPSDSNDLITRLSTIEEQPELVESAPLINIVDVELLKILPAGVQDAPPSSIAEEAITDSKRTKLRTKAGSIIRNVVKRRPASVRSKISQFTQRSKSSVTLGDDPDSVTLVADETSSVAFSHQESFSCDMKERPEELPYVLRQSMIYYVADPYCPEIDIQMPLPTGDDIAVRLDAKGAMKAASLTALVRILVSKEAVLEPDFTPTFFISFRYFTTPLLFVRALIERYDAQPPTGLDAAQLRVWMRTQMAVHIRIGNAIILWLDAYWRPAEDEVALEELQNFCLHRLCRELPEGIVNRLFLSLDSVPDDTPVARTERKISDMKRIYAHFEIPPPALNVCSIEILPEIDMSSQLIALHEFDEGREEVARQLTIIASDLFCKIDPEDMIKYWHLKEDKLHAQEVDQWPVAKALKRVVEFERALASWVTHTVIHESDIGKRCTLLQFWLDVAARCLHHRNHSGAQCIISGVNSGAIARMKHTVLGVWEGSKAQFRRMHELFAGNLTEIREEYSSMEPAVPIIAPFNRDVITALRVVPTSVGSNDSDKATLMINLCSYRTITKVSRSLDCGLIPYPLDKHQPIQDWILSTIAGFPSANEDKLNVEFYALSKKLESKDEALHLIDPWRFTVNGDLNGKFTLKELAKDADFPRPKQRKLYRLAARVFRR</sequence>
<feature type="domain" description="Ras-GEF" evidence="4">
    <location>
        <begin position="560"/>
        <end position="810"/>
    </location>
</feature>
<dbReference type="Pfam" id="PF00618">
    <property type="entry name" value="RasGEF_N"/>
    <property type="match status" value="1"/>
</dbReference>
<dbReference type="InterPro" id="IPR036964">
    <property type="entry name" value="RASGEF_cat_dom_sf"/>
</dbReference>
<reference evidence="6" key="1">
    <citation type="submission" date="2020-07" db="EMBL/GenBank/DDBJ databases">
        <authorList>
            <person name="Nieuwenhuis M."/>
            <person name="Van De Peppel L.J.J."/>
        </authorList>
    </citation>
    <scope>NUCLEOTIDE SEQUENCE</scope>
    <source>
        <strain evidence="6">AP01</strain>
        <tissue evidence="6">Mycelium</tissue>
    </source>
</reference>
<feature type="domain" description="N-terminal Ras-GEF" evidence="5">
    <location>
        <begin position="374"/>
        <end position="505"/>
    </location>
</feature>
<keyword evidence="7" id="KW-1185">Reference proteome</keyword>
<dbReference type="PANTHER" id="PTHR23113">
    <property type="entry name" value="GUANINE NUCLEOTIDE EXCHANGE FACTOR"/>
    <property type="match status" value="1"/>
</dbReference>
<dbReference type="PROSITE" id="PS50212">
    <property type="entry name" value="RASGEF_NTER"/>
    <property type="match status" value="1"/>
</dbReference>
<evidence type="ECO:0000313" key="6">
    <source>
        <dbReference type="EMBL" id="KAG5648370.1"/>
    </source>
</evidence>
<evidence type="ECO:0000256" key="3">
    <source>
        <dbReference type="SAM" id="MobiDB-lite"/>
    </source>
</evidence>
<comment type="caution">
    <text evidence="6">The sequence shown here is derived from an EMBL/GenBank/DDBJ whole genome shotgun (WGS) entry which is preliminary data.</text>
</comment>
<dbReference type="AlphaFoldDB" id="A0A9P7GJB7"/>
<dbReference type="InterPro" id="IPR008937">
    <property type="entry name" value="Ras-like_GEF"/>
</dbReference>
<evidence type="ECO:0000313" key="7">
    <source>
        <dbReference type="Proteomes" id="UP000775547"/>
    </source>
</evidence>
<dbReference type="SMART" id="SM00147">
    <property type="entry name" value="RasGEF"/>
    <property type="match status" value="1"/>
</dbReference>
<protein>
    <recommendedName>
        <fullName evidence="8">Ras GEF</fullName>
    </recommendedName>
</protein>
<evidence type="ECO:0000259" key="4">
    <source>
        <dbReference type="PROSITE" id="PS50009"/>
    </source>
</evidence>
<dbReference type="OrthoDB" id="546434at2759"/>
<evidence type="ECO:0000256" key="2">
    <source>
        <dbReference type="PROSITE-ProRule" id="PRU00168"/>
    </source>
</evidence>
<reference evidence="6" key="2">
    <citation type="submission" date="2021-10" db="EMBL/GenBank/DDBJ databases">
        <title>Phylogenomics reveals ancestral predisposition of the termite-cultivated fungus Termitomyces towards a domesticated lifestyle.</title>
        <authorList>
            <person name="Auxier B."/>
            <person name="Grum-Grzhimaylo A."/>
            <person name="Cardenas M.E."/>
            <person name="Lodge J.D."/>
            <person name="Laessoe T."/>
            <person name="Pedersen O."/>
            <person name="Smith M.E."/>
            <person name="Kuyper T.W."/>
            <person name="Franco-Molano E.A."/>
            <person name="Baroni T.J."/>
            <person name="Aanen D.K."/>
        </authorList>
    </citation>
    <scope>NUCLEOTIDE SEQUENCE</scope>
    <source>
        <strain evidence="6">AP01</strain>
        <tissue evidence="6">Mycelium</tissue>
    </source>
</reference>
<evidence type="ECO:0000256" key="1">
    <source>
        <dbReference type="ARBA" id="ARBA00022658"/>
    </source>
</evidence>
<dbReference type="Gene3D" id="1.20.870.10">
    <property type="entry name" value="Son of sevenless (SoS) protein Chain: S domain 1"/>
    <property type="match status" value="1"/>
</dbReference>
<dbReference type="InterPro" id="IPR023578">
    <property type="entry name" value="Ras_GEF_dom_sf"/>
</dbReference>
<evidence type="ECO:0000259" key="5">
    <source>
        <dbReference type="PROSITE" id="PS50212"/>
    </source>
</evidence>
<dbReference type="Gene3D" id="1.10.840.10">
    <property type="entry name" value="Ras guanine-nucleotide exchange factors catalytic domain"/>
    <property type="match status" value="1"/>
</dbReference>
<evidence type="ECO:0008006" key="8">
    <source>
        <dbReference type="Google" id="ProtNLM"/>
    </source>
</evidence>
<keyword evidence="1 2" id="KW-0344">Guanine-nucleotide releasing factor</keyword>
<dbReference type="Pfam" id="PF00617">
    <property type="entry name" value="RasGEF"/>
    <property type="match status" value="1"/>
</dbReference>
<dbReference type="CDD" id="cd06224">
    <property type="entry name" value="REM"/>
    <property type="match status" value="1"/>
</dbReference>
<organism evidence="6 7">
    <name type="scientific">Asterophora parasitica</name>
    <dbReference type="NCBI Taxonomy" id="117018"/>
    <lineage>
        <taxon>Eukaryota</taxon>
        <taxon>Fungi</taxon>
        <taxon>Dikarya</taxon>
        <taxon>Basidiomycota</taxon>
        <taxon>Agaricomycotina</taxon>
        <taxon>Agaricomycetes</taxon>
        <taxon>Agaricomycetidae</taxon>
        <taxon>Agaricales</taxon>
        <taxon>Tricholomatineae</taxon>
        <taxon>Lyophyllaceae</taxon>
        <taxon>Asterophora</taxon>
    </lineage>
</organism>
<feature type="region of interest" description="Disordered" evidence="3">
    <location>
        <begin position="17"/>
        <end position="60"/>
    </location>
</feature>
<dbReference type="SUPFAM" id="SSF48366">
    <property type="entry name" value="Ras GEF"/>
    <property type="match status" value="1"/>
</dbReference>
<dbReference type="InterPro" id="IPR000651">
    <property type="entry name" value="Ras-like_Gua-exchang_fac_N"/>
</dbReference>
<accession>A0A9P7GJB7</accession>
<dbReference type="GO" id="GO:0005085">
    <property type="term" value="F:guanyl-nucleotide exchange factor activity"/>
    <property type="evidence" value="ECO:0007669"/>
    <property type="project" value="UniProtKB-KW"/>
</dbReference>
<dbReference type="PANTHER" id="PTHR23113:SF99">
    <property type="entry name" value="RASGEF DOMAIN-CONTAINING PROTEIN"/>
    <property type="match status" value="1"/>
</dbReference>
<dbReference type="GO" id="GO:0007264">
    <property type="term" value="P:small GTPase-mediated signal transduction"/>
    <property type="evidence" value="ECO:0007669"/>
    <property type="project" value="InterPro"/>
</dbReference>
<dbReference type="InterPro" id="IPR001895">
    <property type="entry name" value="RASGEF_cat_dom"/>
</dbReference>
<dbReference type="EMBL" id="JABCKV010000003">
    <property type="protein sequence ID" value="KAG5648370.1"/>
    <property type="molecule type" value="Genomic_DNA"/>
</dbReference>
<dbReference type="PROSITE" id="PS50009">
    <property type="entry name" value="RASGEF_CAT"/>
    <property type="match status" value="1"/>
</dbReference>
<proteinExistence type="predicted"/>